<evidence type="ECO:0000313" key="4">
    <source>
        <dbReference type="EMBL" id="ALO45965.1"/>
    </source>
</evidence>
<dbReference type="STRING" id="1249552.PS2015_1307"/>
<gene>
    <name evidence="4" type="ORF">PS2015_1307</name>
</gene>
<organism evidence="4 5">
    <name type="scientific">Pseudohongiella spirulinae</name>
    <dbReference type="NCBI Taxonomy" id="1249552"/>
    <lineage>
        <taxon>Bacteria</taxon>
        <taxon>Pseudomonadati</taxon>
        <taxon>Pseudomonadota</taxon>
        <taxon>Gammaproteobacteria</taxon>
        <taxon>Pseudomonadales</taxon>
        <taxon>Pseudohongiellaceae</taxon>
        <taxon>Pseudohongiella</taxon>
    </lineage>
</organism>
<protein>
    <recommendedName>
        <fullName evidence="3">Methyltransferase domain-containing protein</fullName>
    </recommendedName>
</protein>
<feature type="domain" description="Methyltransferase" evidence="3">
    <location>
        <begin position="51"/>
        <end position="141"/>
    </location>
</feature>
<dbReference type="Proteomes" id="UP000065641">
    <property type="component" value="Chromosome"/>
</dbReference>
<keyword evidence="5" id="KW-1185">Reference proteome</keyword>
<dbReference type="Gene3D" id="2.20.130.10">
    <property type="entry name" value="CAC2371-like domains"/>
    <property type="match status" value="1"/>
</dbReference>
<evidence type="ECO:0000313" key="5">
    <source>
        <dbReference type="Proteomes" id="UP000065641"/>
    </source>
</evidence>
<dbReference type="Gene3D" id="3.40.50.150">
    <property type="entry name" value="Vaccinia Virus protein VP39"/>
    <property type="match status" value="1"/>
</dbReference>
<dbReference type="AlphaFoldDB" id="A0A0S2KCA7"/>
<keyword evidence="2" id="KW-0808">Transferase</keyword>
<keyword evidence="1" id="KW-0489">Methyltransferase</keyword>
<proteinExistence type="predicted"/>
<name>A0A0S2KCA7_9GAMM</name>
<evidence type="ECO:0000256" key="1">
    <source>
        <dbReference type="ARBA" id="ARBA00022603"/>
    </source>
</evidence>
<dbReference type="PANTHER" id="PTHR43861">
    <property type="entry name" value="TRANS-ACONITATE 2-METHYLTRANSFERASE-RELATED"/>
    <property type="match status" value="1"/>
</dbReference>
<dbReference type="PANTHER" id="PTHR43861:SF1">
    <property type="entry name" value="TRANS-ACONITATE 2-METHYLTRANSFERASE"/>
    <property type="match status" value="1"/>
</dbReference>
<dbReference type="CDD" id="cd02440">
    <property type="entry name" value="AdoMet_MTases"/>
    <property type="match status" value="1"/>
</dbReference>
<dbReference type="SUPFAM" id="SSF53335">
    <property type="entry name" value="S-adenosyl-L-methionine-dependent methyltransferases"/>
    <property type="match status" value="1"/>
</dbReference>
<dbReference type="InterPro" id="IPR029063">
    <property type="entry name" value="SAM-dependent_MTases_sf"/>
</dbReference>
<evidence type="ECO:0000256" key="2">
    <source>
        <dbReference type="ARBA" id="ARBA00022679"/>
    </source>
</evidence>
<evidence type="ECO:0000259" key="3">
    <source>
        <dbReference type="Pfam" id="PF13649"/>
    </source>
</evidence>
<accession>A0A0S2KCA7</accession>
<dbReference type="KEGG" id="pspi:PS2015_1307"/>
<dbReference type="RefSeq" id="WP_058021453.1">
    <property type="nucleotide sequence ID" value="NZ_CP013189.1"/>
</dbReference>
<dbReference type="Pfam" id="PF13649">
    <property type="entry name" value="Methyltransf_25"/>
    <property type="match status" value="1"/>
</dbReference>
<dbReference type="EMBL" id="CP013189">
    <property type="protein sequence ID" value="ALO45965.1"/>
    <property type="molecule type" value="Genomic_DNA"/>
</dbReference>
<dbReference type="InterPro" id="IPR041698">
    <property type="entry name" value="Methyltransf_25"/>
</dbReference>
<dbReference type="GO" id="GO:0008168">
    <property type="term" value="F:methyltransferase activity"/>
    <property type="evidence" value="ECO:0007669"/>
    <property type="project" value="UniProtKB-KW"/>
</dbReference>
<dbReference type="OrthoDB" id="9791837at2"/>
<sequence length="266" mass="29296">MSETLVADNALYSDLSAYYDDFCAGVDYHEQSAFAHRVLSAFGSPDGAVALDLACGTGAHLARMQAYGYELHGLDLNPAMLKQAQVKVPRARLIESDMSALDVHEVYDLVSCFLYSIHYSHPVSSLRQTLTRVLQALKPGGVFVFNAVNAQGALTERPVVTQIKRGEQQLTFRSAWHYRGQGETLDLHLTITRQDSAGCEQWHDQHQMTAITIGELQSILSETGFEVTVLEHNYGAFIPWKGESDNVIFIACKPETAIPDAGQHPG</sequence>
<reference evidence="4 5" key="1">
    <citation type="submission" date="2015-11" db="EMBL/GenBank/DDBJ databases">
        <authorList>
            <person name="Zhang Y."/>
            <person name="Guo Z."/>
        </authorList>
    </citation>
    <scope>NUCLEOTIDE SEQUENCE [LARGE SCALE GENOMIC DNA]</scope>
    <source>
        <strain evidence="4 5">KCTC 32221</strain>
    </source>
</reference>
<dbReference type="GO" id="GO:0032259">
    <property type="term" value="P:methylation"/>
    <property type="evidence" value="ECO:0007669"/>
    <property type="project" value="UniProtKB-KW"/>
</dbReference>